<evidence type="ECO:0000256" key="5">
    <source>
        <dbReference type="ARBA" id="ARBA00023065"/>
    </source>
</evidence>
<evidence type="ECO:0000256" key="2">
    <source>
        <dbReference type="ARBA" id="ARBA00022448"/>
    </source>
</evidence>
<evidence type="ECO:0000256" key="3">
    <source>
        <dbReference type="ARBA" id="ARBA00022692"/>
    </source>
</evidence>
<reference evidence="10 11" key="1">
    <citation type="submission" date="2024-06" db="EMBL/GenBank/DDBJ databases">
        <authorList>
            <person name="Kaempfer P."/>
            <person name="Viver T."/>
        </authorList>
    </citation>
    <scope>NUCLEOTIDE SEQUENCE [LARGE SCALE GENOMIC DNA]</scope>
    <source>
        <strain evidence="10 11">ST-75</strain>
    </source>
</reference>
<feature type="transmembrane region" description="Helical" evidence="8">
    <location>
        <begin position="19"/>
        <end position="37"/>
    </location>
</feature>
<organism evidence="10 11">
    <name type="scientific">Flavobacterium rhizophilum</name>
    <dbReference type="NCBI Taxonomy" id="3163296"/>
    <lineage>
        <taxon>Bacteria</taxon>
        <taxon>Pseudomonadati</taxon>
        <taxon>Bacteroidota</taxon>
        <taxon>Flavobacteriia</taxon>
        <taxon>Flavobacteriales</taxon>
        <taxon>Flavobacteriaceae</taxon>
        <taxon>Flavobacterium</taxon>
    </lineage>
</organism>
<evidence type="ECO:0000256" key="1">
    <source>
        <dbReference type="ARBA" id="ARBA00004141"/>
    </source>
</evidence>
<dbReference type="SUPFAM" id="SSF81324">
    <property type="entry name" value="Voltage-gated potassium channels"/>
    <property type="match status" value="1"/>
</dbReference>
<gene>
    <name evidence="10" type="ORF">ABS768_00540</name>
</gene>
<feature type="domain" description="Potassium channel" evidence="9">
    <location>
        <begin position="23"/>
        <end position="91"/>
    </location>
</feature>
<dbReference type="PANTHER" id="PTHR11003:SF291">
    <property type="entry name" value="IP11374P"/>
    <property type="match status" value="1"/>
</dbReference>
<dbReference type="EMBL" id="JBELQB010000001">
    <property type="protein sequence ID" value="MFL9835963.1"/>
    <property type="molecule type" value="Genomic_DNA"/>
</dbReference>
<evidence type="ECO:0000313" key="10">
    <source>
        <dbReference type="EMBL" id="MFL9835963.1"/>
    </source>
</evidence>
<comment type="caution">
    <text evidence="10">The sequence shown here is derived from an EMBL/GenBank/DDBJ whole genome shotgun (WGS) entry which is preliminary data.</text>
</comment>
<evidence type="ECO:0000256" key="7">
    <source>
        <dbReference type="ARBA" id="ARBA00023303"/>
    </source>
</evidence>
<evidence type="ECO:0000313" key="11">
    <source>
        <dbReference type="Proteomes" id="UP001629059"/>
    </source>
</evidence>
<dbReference type="Pfam" id="PF07885">
    <property type="entry name" value="Ion_trans_2"/>
    <property type="match status" value="1"/>
</dbReference>
<proteinExistence type="predicted"/>
<dbReference type="InterPro" id="IPR003280">
    <property type="entry name" value="2pore_dom_K_chnl"/>
</dbReference>
<dbReference type="Proteomes" id="UP001629059">
    <property type="component" value="Unassembled WGS sequence"/>
</dbReference>
<evidence type="ECO:0000256" key="4">
    <source>
        <dbReference type="ARBA" id="ARBA00022989"/>
    </source>
</evidence>
<dbReference type="RefSeq" id="WP_408072899.1">
    <property type="nucleotide sequence ID" value="NZ_JBELQB010000001.1"/>
</dbReference>
<dbReference type="Gene3D" id="1.10.287.70">
    <property type="match status" value="1"/>
</dbReference>
<name>A0ABW8Y6Y0_9FLAO</name>
<evidence type="ECO:0000256" key="8">
    <source>
        <dbReference type="SAM" id="Phobius"/>
    </source>
</evidence>
<feature type="transmembrane region" description="Helical" evidence="8">
    <location>
        <begin position="70"/>
        <end position="90"/>
    </location>
</feature>
<protein>
    <submittedName>
        <fullName evidence="10">Potassium channel family protein</fullName>
    </submittedName>
</protein>
<comment type="subcellular location">
    <subcellularLocation>
        <location evidence="1">Membrane</location>
        <topology evidence="1">Multi-pass membrane protein</topology>
    </subcellularLocation>
</comment>
<accession>A0ABW8Y6Y0</accession>
<sequence>MLFFNTITSFLKNREYRDLLYTTTIILIIGTISYHFIEGWSLVNSLYFSVITLTTIGYGDFSPQTDLGKMFTIVYILMGLGIILQFINTVKNHYSETRSKHHHKKDR</sequence>
<dbReference type="InterPro" id="IPR013099">
    <property type="entry name" value="K_chnl_dom"/>
</dbReference>
<keyword evidence="6 8" id="KW-0472">Membrane</keyword>
<keyword evidence="5" id="KW-0406">Ion transport</keyword>
<dbReference type="PANTHER" id="PTHR11003">
    <property type="entry name" value="POTASSIUM CHANNEL, SUBFAMILY K"/>
    <property type="match status" value="1"/>
</dbReference>
<keyword evidence="11" id="KW-1185">Reference proteome</keyword>
<dbReference type="GO" id="GO:0034220">
    <property type="term" value="P:monoatomic ion transmembrane transport"/>
    <property type="evidence" value="ECO:0007669"/>
    <property type="project" value="UniProtKB-KW"/>
</dbReference>
<evidence type="ECO:0000259" key="9">
    <source>
        <dbReference type="Pfam" id="PF07885"/>
    </source>
</evidence>
<keyword evidence="7 10" id="KW-0407">Ion channel</keyword>
<keyword evidence="3 8" id="KW-0812">Transmembrane</keyword>
<keyword evidence="2" id="KW-0813">Transport</keyword>
<evidence type="ECO:0000256" key="6">
    <source>
        <dbReference type="ARBA" id="ARBA00023136"/>
    </source>
</evidence>
<keyword evidence="4 8" id="KW-1133">Transmembrane helix</keyword>